<dbReference type="GO" id="GO:0005524">
    <property type="term" value="F:ATP binding"/>
    <property type="evidence" value="ECO:0007669"/>
    <property type="project" value="UniProtKB-KW"/>
</dbReference>
<protein>
    <recommendedName>
        <fullName evidence="1">non-specific serine/threonine protein kinase</fullName>
        <ecNumber evidence="1">2.7.11.1</ecNumber>
    </recommendedName>
</protein>
<dbReference type="GO" id="GO:0004674">
    <property type="term" value="F:protein serine/threonine kinase activity"/>
    <property type="evidence" value="ECO:0007669"/>
    <property type="project" value="UniProtKB-KW"/>
</dbReference>
<evidence type="ECO:0000256" key="1">
    <source>
        <dbReference type="ARBA" id="ARBA00012513"/>
    </source>
</evidence>
<dbReference type="PROSITE" id="PS50011">
    <property type="entry name" value="PROTEIN_KINASE_DOM"/>
    <property type="match status" value="1"/>
</dbReference>
<dbReference type="EMBL" id="JAFLCK010000044">
    <property type="protein sequence ID" value="MBN8662576.1"/>
    <property type="molecule type" value="Genomic_DNA"/>
</dbReference>
<feature type="transmembrane region" description="Helical" evidence="6">
    <location>
        <begin position="70"/>
        <end position="92"/>
    </location>
</feature>
<evidence type="ECO:0000256" key="4">
    <source>
        <dbReference type="ARBA" id="ARBA00022777"/>
    </source>
</evidence>
<sequence length="729" mass="80759">MTSENYSNTEASSPSQAGNANTALTLLGDEVLLDLAGPKDRFLFDFLLFILPLWLFLIVFLAAASFKLGIVVFGILASLAFFIVPIVLLHIFNLKLGFMKGQINLPGIIPGTVKYSDIKAIKLEKVKHPAGMQRVLNFTVQGQGDSLEKISVSIENLTIESAKLLWHCLAKNCKNSEIDFALRQSLNDWGSAEQDSLSKAYSLLGIEPGKESDRDLSIELNLSRLKMRNSYFDYLSSPFQFFIRSWTVLWLFTFAIIFSGLHEVPLVQTLLWAFSAPILGLFFLVSSLQALGVAWLPTAIAIRLLGLVGLVLVTKEGIAHIQKLNQAIDQIYIDYLGITSRTKTKTGYLPLSYIQWKHLQKVTVEGKGRANRALVFTPDTEGKAKISVPLYSLNDSKAIEKLFEALKVWAPESAIEPDLFKELGQDVGGSFTELWLSSLSSAPALEALTPLTPGARLEGRPYQIESLLGSGGQGVTYLLKSTETAKTYVLKEIILPSRTGYLMKEKLLQDFEKQSRLLARVKHDRIAGLKESFVHDGRAYLLMDFVEGESLFDHILDKRISDSSGSSEAFELEQTVKFAISLCEILEYLHGLEPPVIHRDFTPHNLILDKDGKLNLIDFGVALESSETTALQKANIVGKQSYMPIEQLRGQVDQSCDIYALGGCIYFMLTGLEPEPLSDLSKAKELADPKYADLLPILAGCTAQEAENRFKSAGQCKESLQNWLTARAG</sequence>
<dbReference type="AlphaFoldDB" id="A0A8J7PFI1"/>
<keyword evidence="4 8" id="KW-0418">Kinase</keyword>
<evidence type="ECO:0000313" key="9">
    <source>
        <dbReference type="Proteomes" id="UP000664277"/>
    </source>
</evidence>
<reference evidence="8" key="1">
    <citation type="submission" date="2021-02" db="EMBL/GenBank/DDBJ databases">
        <title>Genome-Resolved Metagenomics of a Microbial Community Performing Photosynthetic Biological Nutrient Removal.</title>
        <authorList>
            <person name="Mcdaniel E.A."/>
        </authorList>
    </citation>
    <scope>NUCLEOTIDE SEQUENCE</scope>
    <source>
        <strain evidence="8">UWPOB_OBS1</strain>
    </source>
</reference>
<evidence type="ECO:0000313" key="8">
    <source>
        <dbReference type="EMBL" id="MBN8662576.1"/>
    </source>
</evidence>
<comment type="caution">
    <text evidence="8">The sequence shown here is derived from an EMBL/GenBank/DDBJ whole genome shotgun (WGS) entry which is preliminary data.</text>
</comment>
<gene>
    <name evidence="8" type="ORF">J0M35_19565</name>
</gene>
<organism evidence="8 9">
    <name type="scientific">Candidatus Obscuribacter phosphatis</name>
    <dbReference type="NCBI Taxonomy" id="1906157"/>
    <lineage>
        <taxon>Bacteria</taxon>
        <taxon>Bacillati</taxon>
        <taxon>Candidatus Melainabacteria</taxon>
        <taxon>Candidatus Obscuribacterales</taxon>
        <taxon>Candidatus Obscuribacteraceae</taxon>
        <taxon>Candidatus Obscuribacter</taxon>
    </lineage>
</organism>
<evidence type="ECO:0000256" key="5">
    <source>
        <dbReference type="ARBA" id="ARBA00022840"/>
    </source>
</evidence>
<dbReference type="Proteomes" id="UP000664277">
    <property type="component" value="Unassembled WGS sequence"/>
</dbReference>
<evidence type="ECO:0000256" key="3">
    <source>
        <dbReference type="ARBA" id="ARBA00022741"/>
    </source>
</evidence>
<dbReference type="InterPro" id="IPR000719">
    <property type="entry name" value="Prot_kinase_dom"/>
</dbReference>
<evidence type="ECO:0000256" key="6">
    <source>
        <dbReference type="SAM" id="Phobius"/>
    </source>
</evidence>
<keyword evidence="6" id="KW-0812">Transmembrane</keyword>
<dbReference type="CDD" id="cd14014">
    <property type="entry name" value="STKc_PknB_like"/>
    <property type="match status" value="1"/>
</dbReference>
<feature type="transmembrane region" description="Helical" evidence="6">
    <location>
        <begin position="241"/>
        <end position="261"/>
    </location>
</feature>
<feature type="transmembrane region" description="Helical" evidence="6">
    <location>
        <begin position="42"/>
        <end position="64"/>
    </location>
</feature>
<keyword evidence="3" id="KW-0547">Nucleotide-binding</keyword>
<evidence type="ECO:0000259" key="7">
    <source>
        <dbReference type="PROSITE" id="PS50011"/>
    </source>
</evidence>
<dbReference type="Gene3D" id="1.10.510.10">
    <property type="entry name" value="Transferase(Phosphotransferase) domain 1"/>
    <property type="match status" value="1"/>
</dbReference>
<keyword evidence="5" id="KW-0067">ATP-binding</keyword>
<dbReference type="SUPFAM" id="SSF56112">
    <property type="entry name" value="Protein kinase-like (PK-like)"/>
    <property type="match status" value="1"/>
</dbReference>
<keyword evidence="6" id="KW-1133">Transmembrane helix</keyword>
<feature type="transmembrane region" description="Helical" evidence="6">
    <location>
        <begin position="292"/>
        <end position="313"/>
    </location>
</feature>
<dbReference type="InterPro" id="IPR008266">
    <property type="entry name" value="Tyr_kinase_AS"/>
</dbReference>
<proteinExistence type="predicted"/>
<dbReference type="PANTHER" id="PTHR43289:SF6">
    <property type="entry name" value="SERINE_THREONINE-PROTEIN KINASE NEKL-3"/>
    <property type="match status" value="1"/>
</dbReference>
<feature type="transmembrane region" description="Helical" evidence="6">
    <location>
        <begin position="267"/>
        <end position="285"/>
    </location>
</feature>
<dbReference type="EC" id="2.7.11.1" evidence="1"/>
<name>A0A8J7PFI1_9BACT</name>
<keyword evidence="8" id="KW-0723">Serine/threonine-protein kinase</keyword>
<feature type="domain" description="Protein kinase" evidence="7">
    <location>
        <begin position="462"/>
        <end position="724"/>
    </location>
</feature>
<dbReference type="InterPro" id="IPR011009">
    <property type="entry name" value="Kinase-like_dom_sf"/>
</dbReference>
<evidence type="ECO:0000256" key="2">
    <source>
        <dbReference type="ARBA" id="ARBA00022679"/>
    </source>
</evidence>
<dbReference type="PANTHER" id="PTHR43289">
    <property type="entry name" value="MITOGEN-ACTIVATED PROTEIN KINASE KINASE KINASE 20-RELATED"/>
    <property type="match status" value="1"/>
</dbReference>
<accession>A0A8J7PFI1</accession>
<dbReference type="PROSITE" id="PS00109">
    <property type="entry name" value="PROTEIN_KINASE_TYR"/>
    <property type="match status" value="1"/>
</dbReference>
<dbReference type="Pfam" id="PF00069">
    <property type="entry name" value="Pkinase"/>
    <property type="match status" value="1"/>
</dbReference>
<keyword evidence="2" id="KW-0808">Transferase</keyword>
<keyword evidence="6" id="KW-0472">Membrane</keyword>